<keyword evidence="1" id="KW-0687">Ribonucleoprotein</keyword>
<dbReference type="PANTHER" id="PTHR34095">
    <property type="entry name" value="39S RIBOSOMAL PROTEIN L55, MITOCHONDRIAL"/>
    <property type="match status" value="1"/>
</dbReference>
<dbReference type="Proteomes" id="UP000326759">
    <property type="component" value="Unassembled WGS sequence"/>
</dbReference>
<dbReference type="InterPro" id="IPR044884">
    <property type="entry name" value="Ribosomal_mL55_sf"/>
</dbReference>
<accession>A0A5N5SQZ7</accession>
<evidence type="ECO:0000313" key="1">
    <source>
        <dbReference type="EMBL" id="KAB7496551.1"/>
    </source>
</evidence>
<organism evidence="1 2">
    <name type="scientific">Armadillidium nasatum</name>
    <dbReference type="NCBI Taxonomy" id="96803"/>
    <lineage>
        <taxon>Eukaryota</taxon>
        <taxon>Metazoa</taxon>
        <taxon>Ecdysozoa</taxon>
        <taxon>Arthropoda</taxon>
        <taxon>Crustacea</taxon>
        <taxon>Multicrustacea</taxon>
        <taxon>Malacostraca</taxon>
        <taxon>Eumalacostraca</taxon>
        <taxon>Peracarida</taxon>
        <taxon>Isopoda</taxon>
        <taxon>Oniscidea</taxon>
        <taxon>Crinocheta</taxon>
        <taxon>Armadillidiidae</taxon>
        <taxon>Armadillidium</taxon>
    </lineage>
</organism>
<keyword evidence="2" id="KW-1185">Reference proteome</keyword>
<protein>
    <submittedName>
        <fullName evidence="1">39S ribosomal protein L55, mitochondrial</fullName>
    </submittedName>
</protein>
<dbReference type="AlphaFoldDB" id="A0A5N5SQZ7"/>
<dbReference type="Gene3D" id="6.20.130.20">
    <property type="entry name" value="Mitochondrial ribosomal protein L55"/>
    <property type="match status" value="1"/>
</dbReference>
<dbReference type="GO" id="GO:0006412">
    <property type="term" value="P:translation"/>
    <property type="evidence" value="ECO:0007669"/>
    <property type="project" value="TreeGrafter"/>
</dbReference>
<gene>
    <name evidence="1" type="primary">mRpL55</name>
    <name evidence="1" type="ORF">Anas_06687</name>
</gene>
<dbReference type="GO" id="GO:0003735">
    <property type="term" value="F:structural constituent of ribosome"/>
    <property type="evidence" value="ECO:0007669"/>
    <property type="project" value="InterPro"/>
</dbReference>
<evidence type="ECO:0000313" key="2">
    <source>
        <dbReference type="Proteomes" id="UP000326759"/>
    </source>
</evidence>
<comment type="caution">
    <text evidence="1">The sequence shown here is derived from an EMBL/GenBank/DDBJ whole genome shotgun (WGS) entry which is preliminary data.</text>
</comment>
<dbReference type="OrthoDB" id="9986315at2759"/>
<name>A0A5N5SQZ7_9CRUS</name>
<dbReference type="GO" id="GO:0005762">
    <property type="term" value="C:mitochondrial large ribosomal subunit"/>
    <property type="evidence" value="ECO:0007669"/>
    <property type="project" value="InterPro"/>
</dbReference>
<keyword evidence="1" id="KW-0689">Ribosomal protein</keyword>
<sequence length="136" mass="15936">MYPTHLIFSDGSSILIRYQEPRKIIKLPLDISALTEEERIRRLYNRKPKTKVIIQEDIEDSFDVGNFSYAWSKLSESSTQSIWNFNEAWRKKPFLTKPPMSCELTPAPPIENNTQNLQFSLFSIAEYTNQGKRFSQ</sequence>
<proteinExistence type="predicted"/>
<dbReference type="EMBL" id="SEYY01021255">
    <property type="protein sequence ID" value="KAB7496551.1"/>
    <property type="molecule type" value="Genomic_DNA"/>
</dbReference>
<dbReference type="Pfam" id="PF09776">
    <property type="entry name" value="Mitoc_L55"/>
    <property type="match status" value="1"/>
</dbReference>
<reference evidence="1 2" key="1">
    <citation type="journal article" date="2019" name="PLoS Biol.">
        <title>Sex chromosomes control vertical transmission of feminizing Wolbachia symbionts in an isopod.</title>
        <authorList>
            <person name="Becking T."/>
            <person name="Chebbi M.A."/>
            <person name="Giraud I."/>
            <person name="Moumen B."/>
            <person name="Laverre T."/>
            <person name="Caubet Y."/>
            <person name="Peccoud J."/>
            <person name="Gilbert C."/>
            <person name="Cordaux R."/>
        </authorList>
    </citation>
    <scope>NUCLEOTIDE SEQUENCE [LARGE SCALE GENOMIC DNA]</scope>
    <source>
        <strain evidence="1">ANa2</strain>
        <tissue evidence="1">Whole body excluding digestive tract and cuticle</tissue>
    </source>
</reference>
<dbReference type="InterPro" id="IPR018615">
    <property type="entry name" value="Ribosomal_mL55"/>
</dbReference>
<dbReference type="PANTHER" id="PTHR34095:SF1">
    <property type="entry name" value="LARGE RIBOSOMAL SUBUNIT PROTEIN ML55"/>
    <property type="match status" value="1"/>
</dbReference>